<sequence length="330" mass="36464">MARILVTGASGFVGAHVARRLAAEGHDVRATGRDAGRLQALGNAMDTQVADLAHDDLRALLVDRDVVVHCAALSAPWGRPEDFHRANVEATTRLLAIARAGGLRRFIHLGSPSIYFRFRDQLDLGETFSPPHRWITAYAQSKWLSEERVREAAANGLPALVLRPRAVYGEGDRAILPRLLAVASRGWFPLVNQGRALIDVTHIDNLVGLIAQCIDADVPGDGRAYNVSDGAPVRVRDLLEMLFQALERDVRLVPLPRAPMLALAGLAEWRARLTPGCPEPRLSRYGLGVIGYSQTLDIGRARRELHYQPQGDLRAGLERYARWWRTHDLA</sequence>
<dbReference type="InterPro" id="IPR001509">
    <property type="entry name" value="Epimerase_deHydtase"/>
</dbReference>
<evidence type="ECO:0000313" key="3">
    <source>
        <dbReference type="Proteomes" id="UP000051802"/>
    </source>
</evidence>
<organism evidence="2 3">
    <name type="scientific">Stenotrophomonas panacihumi</name>
    <dbReference type="NCBI Taxonomy" id="676599"/>
    <lineage>
        <taxon>Bacteria</taxon>
        <taxon>Pseudomonadati</taxon>
        <taxon>Pseudomonadota</taxon>
        <taxon>Gammaproteobacteria</taxon>
        <taxon>Lysobacterales</taxon>
        <taxon>Lysobacteraceae</taxon>
        <taxon>Stenotrophomonas</taxon>
    </lineage>
</organism>
<dbReference type="Pfam" id="PF01370">
    <property type="entry name" value="Epimerase"/>
    <property type="match status" value="1"/>
</dbReference>
<comment type="caution">
    <text evidence="2">The sequence shown here is derived from an EMBL/GenBank/DDBJ whole genome shotgun (WGS) entry which is preliminary data.</text>
</comment>
<dbReference type="SUPFAM" id="SSF51735">
    <property type="entry name" value="NAD(P)-binding Rossmann-fold domains"/>
    <property type="match status" value="1"/>
</dbReference>
<keyword evidence="3" id="KW-1185">Reference proteome</keyword>
<dbReference type="Proteomes" id="UP000051802">
    <property type="component" value="Unassembled WGS sequence"/>
</dbReference>
<dbReference type="Gene3D" id="3.40.50.720">
    <property type="entry name" value="NAD(P)-binding Rossmann-like Domain"/>
    <property type="match status" value="1"/>
</dbReference>
<dbReference type="STRING" id="676599.ARC20_07140"/>
<dbReference type="EMBL" id="LLXU01000060">
    <property type="protein sequence ID" value="KRG45820.1"/>
    <property type="molecule type" value="Genomic_DNA"/>
</dbReference>
<reference evidence="2 3" key="1">
    <citation type="submission" date="2015-10" db="EMBL/GenBank/DDBJ databases">
        <title>Genome sequencing and analysis of members of genus Stenotrophomonas.</title>
        <authorList>
            <person name="Patil P.P."/>
            <person name="Midha S."/>
            <person name="Patil P.B."/>
        </authorList>
    </citation>
    <scope>NUCLEOTIDE SEQUENCE [LARGE SCALE GENOMIC DNA]</scope>
    <source>
        <strain evidence="2 3">JCM 16536</strain>
    </source>
</reference>
<dbReference type="AlphaFoldDB" id="A0A0R0AKY8"/>
<dbReference type="RefSeq" id="WP_057645847.1">
    <property type="nucleotide sequence ID" value="NZ_LLXU01000060.1"/>
</dbReference>
<gene>
    <name evidence="2" type="ORF">ARC20_07140</name>
</gene>
<dbReference type="InterPro" id="IPR036291">
    <property type="entry name" value="NAD(P)-bd_dom_sf"/>
</dbReference>
<protein>
    <submittedName>
        <fullName evidence="2">Radical SAM protein</fullName>
    </submittedName>
</protein>
<feature type="domain" description="NAD-dependent epimerase/dehydratase" evidence="1">
    <location>
        <begin position="4"/>
        <end position="227"/>
    </location>
</feature>
<name>A0A0R0AKY8_9GAMM</name>
<evidence type="ECO:0000259" key="1">
    <source>
        <dbReference type="Pfam" id="PF01370"/>
    </source>
</evidence>
<dbReference type="OrthoDB" id="3174087at2"/>
<dbReference type="InterPro" id="IPR050177">
    <property type="entry name" value="Lipid_A_modif_metabolic_enz"/>
</dbReference>
<accession>A0A0R0AKY8</accession>
<dbReference type="PANTHER" id="PTHR43245">
    <property type="entry name" value="BIFUNCTIONAL POLYMYXIN RESISTANCE PROTEIN ARNA"/>
    <property type="match status" value="1"/>
</dbReference>
<dbReference type="PANTHER" id="PTHR43245:SF24">
    <property type="entry name" value="DEHYDROGENASE"/>
    <property type="match status" value="1"/>
</dbReference>
<proteinExistence type="predicted"/>
<evidence type="ECO:0000313" key="2">
    <source>
        <dbReference type="EMBL" id="KRG45820.1"/>
    </source>
</evidence>